<dbReference type="InterPro" id="IPR002197">
    <property type="entry name" value="HTH_Fis"/>
</dbReference>
<dbReference type="PANTHER" id="PTHR32071:SF57">
    <property type="entry name" value="C4-DICARBOXYLATE TRANSPORT TRANSCRIPTIONAL REGULATORY PROTEIN DCTD"/>
    <property type="match status" value="1"/>
</dbReference>
<dbReference type="Gene3D" id="3.30.450.20">
    <property type="entry name" value="PAS domain"/>
    <property type="match status" value="1"/>
</dbReference>
<evidence type="ECO:0000313" key="7">
    <source>
        <dbReference type="EMBL" id="MBP1854756.1"/>
    </source>
</evidence>
<dbReference type="InterPro" id="IPR002078">
    <property type="entry name" value="Sigma_54_int"/>
</dbReference>
<dbReference type="InterPro" id="IPR003593">
    <property type="entry name" value="AAA+_ATPase"/>
</dbReference>
<keyword evidence="3" id="KW-0805">Transcription regulation</keyword>
<dbReference type="InterPro" id="IPR035965">
    <property type="entry name" value="PAS-like_dom_sf"/>
</dbReference>
<proteinExistence type="predicted"/>
<keyword evidence="5" id="KW-0804">Transcription</keyword>
<dbReference type="PROSITE" id="PS00688">
    <property type="entry name" value="SIGMA54_INTERACT_3"/>
    <property type="match status" value="1"/>
</dbReference>
<protein>
    <submittedName>
        <fullName evidence="7">Transcriptional regulator of acetoin/glycerol metabolism</fullName>
    </submittedName>
</protein>
<dbReference type="InterPro" id="IPR009057">
    <property type="entry name" value="Homeodomain-like_sf"/>
</dbReference>
<evidence type="ECO:0000256" key="1">
    <source>
        <dbReference type="ARBA" id="ARBA00022741"/>
    </source>
</evidence>
<comment type="caution">
    <text evidence="7">The sequence shown here is derived from an EMBL/GenBank/DDBJ whole genome shotgun (WGS) entry which is preliminary data.</text>
</comment>
<dbReference type="InterPro" id="IPR027417">
    <property type="entry name" value="P-loop_NTPase"/>
</dbReference>
<keyword evidence="4" id="KW-0238">DNA-binding</keyword>
<dbReference type="InterPro" id="IPR058031">
    <property type="entry name" value="AAA_lid_NorR"/>
</dbReference>
<dbReference type="RefSeq" id="WP_209456218.1">
    <property type="nucleotide sequence ID" value="NZ_BAAACS010000013.1"/>
</dbReference>
<evidence type="ECO:0000256" key="2">
    <source>
        <dbReference type="ARBA" id="ARBA00022840"/>
    </source>
</evidence>
<dbReference type="Gene3D" id="3.40.50.300">
    <property type="entry name" value="P-loop containing nucleotide triphosphate hydrolases"/>
    <property type="match status" value="1"/>
</dbReference>
<dbReference type="Gene3D" id="1.10.10.60">
    <property type="entry name" value="Homeodomain-like"/>
    <property type="match status" value="1"/>
</dbReference>
<dbReference type="Proteomes" id="UP000767291">
    <property type="component" value="Unassembled WGS sequence"/>
</dbReference>
<sequence length="655" mass="74442">MNKCKELNVKSWRDFVEYGKVDKTVKKNIVDSWVRCKKYNVNYMDGSGLDKYKIPVEIKIKENIELVSAAQSIMDSLYKTISGSGFALFLTDKEGYILEVIGDDSILNKAEELRFTKGALWSEKTVGTNAIGTCLYLNEPIQTIGAEHYGIKQHSWTCSSAPVHDSDGNILGCINMSGIYKDAHLHTLGIVIAAAKSIEKQLELVMSYNLLNITFDSIVEGMIVIDEKFNIKRVNNIAESILDLDRDKILKLDIKKVLKNLNFDYITENSNEHFNSIECDFYIKNNIIKCISNVVPMNVNGKFMGLVITFRESKSVHKFVSKVVGYNATYNFKDIITNNNNMQYMINFAKKAASSDCNILIEGDSGTGKELIAQSIHNYSDRCNGPFVAINCASIPRELMESELFGYNRGAFTGAAKEGHPGKFELADGGTIFLDELGELPLDMQSKLLRVLDNNTIVRVGGNYEKKLDVRIIGATNKKLKDEIANKTFREDLYYRLNVMNIKTIPLKERKEDIELLAKYFIDNLNLKNKSKYKIIKNDYINHLKKYDWPGNVRELRNVIERDFYSSENNIISISSTDRVHIKKDILEVKLADADKIVPLDILEKENIIKAINFCDGNILKSAELLGISRATIYRKFKKYNIKEINLEQTHNVSK</sequence>
<dbReference type="SUPFAM" id="SSF46689">
    <property type="entry name" value="Homeodomain-like"/>
    <property type="match status" value="1"/>
</dbReference>
<dbReference type="InterPro" id="IPR029016">
    <property type="entry name" value="GAF-like_dom_sf"/>
</dbReference>
<evidence type="ECO:0000256" key="4">
    <source>
        <dbReference type="ARBA" id="ARBA00023125"/>
    </source>
</evidence>
<dbReference type="Pfam" id="PF02954">
    <property type="entry name" value="HTH_8"/>
    <property type="match status" value="1"/>
</dbReference>
<gene>
    <name evidence="7" type="ORF">J2Z43_001146</name>
</gene>
<dbReference type="Gene3D" id="3.30.450.40">
    <property type="match status" value="1"/>
</dbReference>
<dbReference type="PROSITE" id="PS50045">
    <property type="entry name" value="SIGMA54_INTERACT_4"/>
    <property type="match status" value="1"/>
</dbReference>
<dbReference type="PROSITE" id="PS00675">
    <property type="entry name" value="SIGMA54_INTERACT_1"/>
    <property type="match status" value="1"/>
</dbReference>
<dbReference type="InterPro" id="IPR025944">
    <property type="entry name" value="Sigma_54_int_dom_CS"/>
</dbReference>
<dbReference type="CDD" id="cd00009">
    <property type="entry name" value="AAA"/>
    <property type="match status" value="1"/>
</dbReference>
<feature type="domain" description="Sigma-54 factor interaction" evidence="6">
    <location>
        <begin position="335"/>
        <end position="565"/>
    </location>
</feature>
<keyword evidence="8" id="KW-1185">Reference proteome</keyword>
<dbReference type="PANTHER" id="PTHR32071">
    <property type="entry name" value="TRANSCRIPTIONAL REGULATORY PROTEIN"/>
    <property type="match status" value="1"/>
</dbReference>
<organism evidence="7 8">
    <name type="scientific">Metaclostridioides mangenotii</name>
    <dbReference type="NCBI Taxonomy" id="1540"/>
    <lineage>
        <taxon>Bacteria</taxon>
        <taxon>Bacillati</taxon>
        <taxon>Bacillota</taxon>
        <taxon>Clostridia</taxon>
        <taxon>Peptostreptococcales</taxon>
        <taxon>Peptostreptococcaceae</taxon>
        <taxon>Metaclostridioides</taxon>
    </lineage>
</organism>
<evidence type="ECO:0000256" key="5">
    <source>
        <dbReference type="ARBA" id="ARBA00023163"/>
    </source>
</evidence>
<dbReference type="PRINTS" id="PR01590">
    <property type="entry name" value="HTHFIS"/>
</dbReference>
<dbReference type="InterPro" id="IPR025943">
    <property type="entry name" value="Sigma_54_int_dom_ATP-bd_2"/>
</dbReference>
<dbReference type="SMART" id="SM00382">
    <property type="entry name" value="AAA"/>
    <property type="match status" value="1"/>
</dbReference>
<dbReference type="SUPFAM" id="SSF52540">
    <property type="entry name" value="P-loop containing nucleoside triphosphate hydrolases"/>
    <property type="match status" value="1"/>
</dbReference>
<dbReference type="InterPro" id="IPR025662">
    <property type="entry name" value="Sigma_54_int_dom_ATP-bd_1"/>
</dbReference>
<keyword evidence="2" id="KW-0067">ATP-binding</keyword>
<dbReference type="Pfam" id="PF01590">
    <property type="entry name" value="GAF"/>
    <property type="match status" value="1"/>
</dbReference>
<evidence type="ECO:0000256" key="3">
    <source>
        <dbReference type="ARBA" id="ARBA00023015"/>
    </source>
</evidence>
<dbReference type="SUPFAM" id="SSF55781">
    <property type="entry name" value="GAF domain-like"/>
    <property type="match status" value="1"/>
</dbReference>
<dbReference type="Gene3D" id="1.10.8.60">
    <property type="match status" value="1"/>
</dbReference>
<dbReference type="Pfam" id="PF25601">
    <property type="entry name" value="AAA_lid_14"/>
    <property type="match status" value="1"/>
</dbReference>
<evidence type="ECO:0000313" key="8">
    <source>
        <dbReference type="Proteomes" id="UP000767291"/>
    </source>
</evidence>
<reference evidence="7 8" key="1">
    <citation type="submission" date="2021-03" db="EMBL/GenBank/DDBJ databases">
        <title>Genomic Encyclopedia of Type Strains, Phase IV (KMG-IV): sequencing the most valuable type-strain genomes for metagenomic binning, comparative biology and taxonomic classification.</title>
        <authorList>
            <person name="Goeker M."/>
        </authorList>
    </citation>
    <scope>NUCLEOTIDE SEQUENCE [LARGE SCALE GENOMIC DNA]</scope>
    <source>
        <strain evidence="7 8">DSM 1289</strain>
    </source>
</reference>
<dbReference type="InterPro" id="IPR003018">
    <property type="entry name" value="GAF"/>
</dbReference>
<dbReference type="EMBL" id="JAGGJX010000001">
    <property type="protein sequence ID" value="MBP1854756.1"/>
    <property type="molecule type" value="Genomic_DNA"/>
</dbReference>
<dbReference type="PROSITE" id="PS00676">
    <property type="entry name" value="SIGMA54_INTERACT_2"/>
    <property type="match status" value="1"/>
</dbReference>
<name>A0ABS4E9Z0_9FIRM</name>
<dbReference type="SUPFAM" id="SSF55785">
    <property type="entry name" value="PYP-like sensor domain (PAS domain)"/>
    <property type="match status" value="1"/>
</dbReference>
<evidence type="ECO:0000259" key="6">
    <source>
        <dbReference type="PROSITE" id="PS50045"/>
    </source>
</evidence>
<accession>A0ABS4E9Z0</accession>
<keyword evidence="1" id="KW-0547">Nucleotide-binding</keyword>
<dbReference type="Pfam" id="PF00158">
    <property type="entry name" value="Sigma54_activat"/>
    <property type="match status" value="1"/>
</dbReference>